<dbReference type="SMR" id="D8P2D8"/>
<evidence type="ECO:0000313" key="1">
    <source>
        <dbReference type="EMBL" id="CBJ53074.1"/>
    </source>
</evidence>
<sequence>MVYLQITLKIANANRAAAAAVYQQYKAPFLDTITGAQSKVLLVRDEDVQVLHGFDSKDNAQAYLQSALFNTDVVSHLSPLLSDAPDVRIYQIA</sequence>
<protein>
    <recommendedName>
        <fullName evidence="2">ABM domain-containing protein</fullName>
    </recommendedName>
</protein>
<reference evidence="1" key="1">
    <citation type="journal article" date="2010" name="BMC Genomics">
        <title>Genomes of three tomato pathogens within the Ralstonia solanacearum species complex reveal significant evolutionary divergence.</title>
        <authorList>
            <person name="Remenant B."/>
            <person name="Coupat-Goutaland B."/>
            <person name="Guidot A."/>
            <person name="Cellier G."/>
            <person name="Wicker E."/>
            <person name="Allen C."/>
            <person name="Fegan M."/>
            <person name="Pruvost O."/>
            <person name="Elbaz M."/>
            <person name="Calteau A."/>
            <person name="Salvignol G."/>
            <person name="Mornico D."/>
            <person name="Mangenot S."/>
            <person name="Barbe V."/>
            <person name="Medigue C."/>
            <person name="Prior P."/>
        </authorList>
    </citation>
    <scope>NUCLEOTIDE SEQUENCE [LARGE SCALE GENOMIC DNA]</scope>
    <source>
        <strain evidence="1">CFBP2957</strain>
        <plasmid evidence="1">RCFBPv3_mp</plasmid>
    </source>
</reference>
<dbReference type="PATRIC" id="fig|859656.5.peg.3505"/>
<geneLocation type="plasmid" evidence="1">
    <name>RCFBPv3_mp</name>
</geneLocation>
<proteinExistence type="predicted"/>
<evidence type="ECO:0008006" key="2">
    <source>
        <dbReference type="Google" id="ProtNLM"/>
    </source>
</evidence>
<gene>
    <name evidence="1" type="ORF">RCFBP_mp10284</name>
</gene>
<reference evidence="1" key="2">
    <citation type="submission" date="2010-02" db="EMBL/GenBank/DDBJ databases">
        <authorList>
            <person name="Genoscope - CEA"/>
        </authorList>
    </citation>
    <scope>NUCLEOTIDE SEQUENCE</scope>
    <source>
        <strain evidence="1">CFBP2957</strain>
        <plasmid evidence="1">RCFBPv3_mp</plasmid>
    </source>
</reference>
<dbReference type="RefSeq" id="WP_013207625.1">
    <property type="nucleotide sequence ID" value="NC_014309.1"/>
</dbReference>
<keyword evidence="1" id="KW-0614">Plasmid</keyword>
<accession>D8P2D8</accession>
<organism evidence="1">
    <name type="scientific">Ralstonia solanacearum CFBP2957</name>
    <dbReference type="NCBI Taxonomy" id="859656"/>
    <lineage>
        <taxon>Bacteria</taxon>
        <taxon>Pseudomonadati</taxon>
        <taxon>Pseudomonadota</taxon>
        <taxon>Betaproteobacteria</taxon>
        <taxon>Burkholderiales</taxon>
        <taxon>Burkholderiaceae</taxon>
        <taxon>Ralstonia</taxon>
        <taxon>Ralstonia solanacearum species complex</taxon>
    </lineage>
</organism>
<dbReference type="AlphaFoldDB" id="D8P2D8"/>
<name>D8P2D8_RALSL</name>
<dbReference type="EMBL" id="FP885907">
    <property type="protein sequence ID" value="CBJ53074.1"/>
    <property type="molecule type" value="Genomic_DNA"/>
</dbReference>